<accession>Q8NT17</accession>
<keyword evidence="3" id="KW-1185">Reference proteome</keyword>
<dbReference type="AlphaFoldDB" id="Q8NT17"/>
<evidence type="ECO:0000256" key="1">
    <source>
        <dbReference type="SAM" id="MobiDB-lite"/>
    </source>
</evidence>
<evidence type="ECO:0000313" key="3">
    <source>
        <dbReference type="Proteomes" id="UP000000582"/>
    </source>
</evidence>
<proteinExistence type="predicted"/>
<evidence type="ECO:0000313" key="2">
    <source>
        <dbReference type="EMBL" id="BAB97891.1"/>
    </source>
</evidence>
<reference evidence="3" key="1">
    <citation type="journal article" date="2003" name="Appl. Microbiol. Biotechnol.">
        <title>The Corynebacterium glutamicum genome: features and impacts on biotechnological processes.</title>
        <authorList>
            <person name="Ikeda M."/>
            <person name="Nakagawa S."/>
        </authorList>
    </citation>
    <scope>NUCLEOTIDE SEQUENCE [LARGE SCALE GENOMIC DNA]</scope>
    <source>
        <strain evidence="3">ATCC 13032 / DSM 20300 / BCRC 11384 / JCM 1318 / LMG 3730 / NCIMB 10025</strain>
    </source>
</reference>
<protein>
    <submittedName>
        <fullName evidence="2">Uncharacterized protein</fullName>
    </submittedName>
</protein>
<name>Q8NT17_CORGL</name>
<dbReference type="BioCyc" id="CORYNE:G18NG-10060-MONOMER"/>
<dbReference type="Proteomes" id="UP000000582">
    <property type="component" value="Chromosome"/>
</dbReference>
<dbReference type="KEGG" id="cgl:Cgl0498"/>
<feature type="region of interest" description="Disordered" evidence="1">
    <location>
        <begin position="1"/>
        <end position="51"/>
    </location>
</feature>
<dbReference type="EMBL" id="BA000036">
    <property type="protein sequence ID" value="BAB97891.1"/>
    <property type="molecule type" value="Genomic_DNA"/>
</dbReference>
<gene>
    <name evidence="2" type="ordered locus">Cgl0498</name>
</gene>
<feature type="compositionally biased region" description="Polar residues" evidence="1">
    <location>
        <begin position="23"/>
        <end position="32"/>
    </location>
</feature>
<organism evidence="2 3">
    <name type="scientific">Corynebacterium glutamicum (strain ATCC 13032 / DSM 20300 / JCM 1318 / BCRC 11384 / CCUG 27702 / LMG 3730 / NBRC 12168 / NCIMB 10025 / NRRL B-2784 / 534)</name>
    <dbReference type="NCBI Taxonomy" id="196627"/>
    <lineage>
        <taxon>Bacteria</taxon>
        <taxon>Bacillati</taxon>
        <taxon>Actinomycetota</taxon>
        <taxon>Actinomycetes</taxon>
        <taxon>Mycobacteriales</taxon>
        <taxon>Corynebacteriaceae</taxon>
        <taxon>Corynebacterium</taxon>
    </lineage>
</organism>
<sequence length="51" mass="5687">MTEIAPNKLSARYRNREIEPKTPTRQTNSETNPRNDKTATPEDISSGIAVS</sequence>
<dbReference type="HOGENOM" id="CLU_3097831_0_0_11"/>